<name>A0A8J7YXL1_9CYAN</name>
<dbReference type="InterPro" id="IPR012337">
    <property type="entry name" value="RNaseH-like_sf"/>
</dbReference>
<dbReference type="Pfam" id="PF13546">
    <property type="entry name" value="DDE_5"/>
    <property type="match status" value="1"/>
</dbReference>
<reference evidence="2" key="1">
    <citation type="submission" date="2019-12" db="EMBL/GenBank/DDBJ databases">
        <title>High-Quality draft genome sequences of three cyanobacteria isolated from the limestone walls of the Old Cathedral of Coimbra.</title>
        <authorList>
            <person name="Tiago I."/>
            <person name="Soares F."/>
            <person name="Portugal A."/>
        </authorList>
    </citation>
    <scope>NUCLEOTIDE SEQUENCE</scope>
    <source>
        <strain evidence="2">A</strain>
    </source>
</reference>
<accession>A0A8J7YXL1</accession>
<protein>
    <recommendedName>
        <fullName evidence="1">Transposase IS701-like DDE domain-containing protein</fullName>
    </recommendedName>
</protein>
<dbReference type="InterPro" id="IPR038721">
    <property type="entry name" value="IS701-like_DDE_dom"/>
</dbReference>
<dbReference type="Proteomes" id="UP000646053">
    <property type="component" value="Unassembled WGS sequence"/>
</dbReference>
<gene>
    <name evidence="2" type="ORF">GS601_04080</name>
</gene>
<dbReference type="EMBL" id="WVIE01000003">
    <property type="protein sequence ID" value="NDJ16477.1"/>
    <property type="molecule type" value="Genomic_DNA"/>
</dbReference>
<sequence length="332" mass="37717">MSLLPKEFLSLILTFAPLFSKPVWESALVLLIGAIVAPGKRTVSSILRAMGMQQEPHFQNYHRVLNRAVWSSRQASRLLLQQLVTAFVPSGTLVMGIDDTIERRWGKRIAARGIYRDPVRSSDSHFVKTSGLRWLSLMLLVPIPWAQRVWALPFFTVLAPSERYHQTHKQRHKTLLDWGRQMLTQVRRWIPQRTLVLVGDSSFAALEWLEALRQLPTAVYVVTRLRCDAALYESAPKRQAKQMGRPRKVGKRLPTLKSLLDAPQTTWQGLTIEGWYGGRTGELQVTSDTAVWYHTGLPAVPIRWVLVIPNQKMPATDSAFTIKLKPVTEATV</sequence>
<keyword evidence="3" id="KW-1185">Reference proteome</keyword>
<evidence type="ECO:0000313" key="3">
    <source>
        <dbReference type="Proteomes" id="UP000646053"/>
    </source>
</evidence>
<evidence type="ECO:0000313" key="2">
    <source>
        <dbReference type="EMBL" id="NDJ16477.1"/>
    </source>
</evidence>
<dbReference type="SUPFAM" id="SSF53098">
    <property type="entry name" value="Ribonuclease H-like"/>
    <property type="match status" value="1"/>
</dbReference>
<comment type="caution">
    <text evidence="2">The sequence shown here is derived from an EMBL/GenBank/DDBJ whole genome shotgun (WGS) entry which is preliminary data.</text>
</comment>
<dbReference type="RefSeq" id="WP_162421982.1">
    <property type="nucleotide sequence ID" value="NZ_WVIE01000003.1"/>
</dbReference>
<feature type="domain" description="Transposase IS701-like DDE" evidence="1">
    <location>
        <begin position="26"/>
        <end position="265"/>
    </location>
</feature>
<organism evidence="2 3">
    <name type="scientific">Myxacorys almedinensis A</name>
    <dbReference type="NCBI Taxonomy" id="2690445"/>
    <lineage>
        <taxon>Bacteria</taxon>
        <taxon>Bacillati</taxon>
        <taxon>Cyanobacteriota</taxon>
        <taxon>Cyanophyceae</taxon>
        <taxon>Leptolyngbyales</taxon>
        <taxon>Leptolyngbyaceae</taxon>
        <taxon>Myxacorys</taxon>
        <taxon>Myxacorys almedinensis</taxon>
    </lineage>
</organism>
<evidence type="ECO:0000259" key="1">
    <source>
        <dbReference type="Pfam" id="PF13546"/>
    </source>
</evidence>
<dbReference type="AlphaFoldDB" id="A0A8J7YXL1"/>
<feature type="non-terminal residue" evidence="2">
    <location>
        <position position="332"/>
    </location>
</feature>
<proteinExistence type="predicted"/>